<evidence type="ECO:0000259" key="5">
    <source>
        <dbReference type="Pfam" id="PF03893"/>
    </source>
</evidence>
<dbReference type="Pfam" id="PF03893">
    <property type="entry name" value="Lipase3_N"/>
    <property type="match status" value="1"/>
</dbReference>
<protein>
    <recommendedName>
        <fullName evidence="8">Triacylglycerol lipase</fullName>
    </recommendedName>
</protein>
<evidence type="ECO:0000256" key="2">
    <source>
        <dbReference type="ARBA" id="ARBA00022801"/>
    </source>
</evidence>
<gene>
    <name evidence="6" type="ORF">PSALAMII_LOCUS1297</name>
</gene>
<evidence type="ECO:0000313" key="6">
    <source>
        <dbReference type="EMBL" id="CAG8276060.1"/>
    </source>
</evidence>
<dbReference type="PANTHER" id="PTHR46640">
    <property type="entry name" value="TRIACYLGLYCEROL LIPASE, PUTATIVE (AFU_ORTHOLOGUE AFUA_6G06510)-RELATED"/>
    <property type="match status" value="1"/>
</dbReference>
<dbReference type="GO" id="GO:0017000">
    <property type="term" value="P:antibiotic biosynthetic process"/>
    <property type="evidence" value="ECO:0007669"/>
    <property type="project" value="UniProtKB-ARBA"/>
</dbReference>
<comment type="caution">
    <text evidence="6">The sequence shown here is derived from an EMBL/GenBank/DDBJ whole genome shotgun (WGS) entry which is preliminary data.</text>
</comment>
<dbReference type="OrthoDB" id="48988at2759"/>
<evidence type="ECO:0000256" key="3">
    <source>
        <dbReference type="SAM" id="SignalP"/>
    </source>
</evidence>
<feature type="chain" id="PRO_5040886565" description="Triacylglycerol lipase" evidence="3">
    <location>
        <begin position="23"/>
        <end position="349"/>
    </location>
</feature>
<evidence type="ECO:0000313" key="7">
    <source>
        <dbReference type="Proteomes" id="UP001152649"/>
    </source>
</evidence>
<accession>A0A9W4IC98</accession>
<evidence type="ECO:0008006" key="8">
    <source>
        <dbReference type="Google" id="ProtNLM"/>
    </source>
</evidence>
<dbReference type="InterPro" id="IPR005592">
    <property type="entry name" value="Mono/diacylglycerol_lipase_N"/>
</dbReference>
<dbReference type="AlphaFoldDB" id="A0A9W4IC98"/>
<evidence type="ECO:0000259" key="4">
    <source>
        <dbReference type="Pfam" id="PF01764"/>
    </source>
</evidence>
<keyword evidence="2" id="KW-0378">Hydrolase</keyword>
<feature type="domain" description="Mono-/di-acylglycerol lipase N-terminal" evidence="5">
    <location>
        <begin position="16"/>
        <end position="108"/>
    </location>
</feature>
<feature type="domain" description="Fungal lipase-type" evidence="4">
    <location>
        <begin position="134"/>
        <end position="264"/>
    </location>
</feature>
<name>A0A9W4IC98_9EURO</name>
<dbReference type="SUPFAM" id="SSF53474">
    <property type="entry name" value="alpha/beta-Hydrolases"/>
    <property type="match status" value="1"/>
</dbReference>
<keyword evidence="1 3" id="KW-0732">Signal</keyword>
<feature type="signal peptide" evidence="3">
    <location>
        <begin position="1"/>
        <end position="22"/>
    </location>
</feature>
<keyword evidence="7" id="KW-1185">Reference proteome</keyword>
<sequence length="349" mass="37829">MNRSQYPLVAMRFSLFTALSTAASLGLALPSTLHTRGMSIALHGLIYSNHDVADPYSDISPDQFTDFDFWVQYAGAAYYLNDYTAKNGYKISCDKGNCPDVEKNGGTIFYDFSNDTVTDTAGFIAVDDVKKAIVLSFRGSYSVRNWIADASFPYTSTGICTGCEAELGFWGSWKAVRENIQSQLHDAFSQHSDYELVVTGHSLGAAIASLAAADLRGKGYPEAKMYAYAAPRVANPKLAKYITAQGNNFRFTHINDPVPKLPLLAMGYVHISPEYYITAPNNATVKPSEVEVIEGDVSFKGNTGTGVPSISAFAAHHWYFRQADAGLGAGIPLKRSLGSEDAGDPNDCI</sequence>
<dbReference type="Proteomes" id="UP001152649">
    <property type="component" value="Unassembled WGS sequence"/>
</dbReference>
<dbReference type="PANTHER" id="PTHR46640:SF1">
    <property type="entry name" value="FUNGAL LIPASE-LIKE DOMAIN-CONTAINING PROTEIN-RELATED"/>
    <property type="match status" value="1"/>
</dbReference>
<dbReference type="InterPro" id="IPR029058">
    <property type="entry name" value="AB_hydrolase_fold"/>
</dbReference>
<dbReference type="InterPro" id="IPR051299">
    <property type="entry name" value="AB_hydrolase_lip/est"/>
</dbReference>
<dbReference type="GO" id="GO:0016042">
    <property type="term" value="P:lipid catabolic process"/>
    <property type="evidence" value="ECO:0007669"/>
    <property type="project" value="InterPro"/>
</dbReference>
<dbReference type="GO" id="GO:0016787">
    <property type="term" value="F:hydrolase activity"/>
    <property type="evidence" value="ECO:0007669"/>
    <property type="project" value="UniProtKB-KW"/>
</dbReference>
<proteinExistence type="predicted"/>
<dbReference type="CDD" id="cd00519">
    <property type="entry name" value="Lipase_3"/>
    <property type="match status" value="1"/>
</dbReference>
<dbReference type="Gene3D" id="3.40.50.1820">
    <property type="entry name" value="alpha/beta hydrolase"/>
    <property type="match status" value="1"/>
</dbReference>
<dbReference type="InterPro" id="IPR002921">
    <property type="entry name" value="Fungal_lipase-type"/>
</dbReference>
<organism evidence="6 7">
    <name type="scientific">Penicillium salamii</name>
    <dbReference type="NCBI Taxonomy" id="1612424"/>
    <lineage>
        <taxon>Eukaryota</taxon>
        <taxon>Fungi</taxon>
        <taxon>Dikarya</taxon>
        <taxon>Ascomycota</taxon>
        <taxon>Pezizomycotina</taxon>
        <taxon>Eurotiomycetes</taxon>
        <taxon>Eurotiomycetidae</taxon>
        <taxon>Eurotiales</taxon>
        <taxon>Aspergillaceae</taxon>
        <taxon>Penicillium</taxon>
    </lineage>
</organism>
<reference evidence="6" key="1">
    <citation type="submission" date="2021-07" db="EMBL/GenBank/DDBJ databases">
        <authorList>
            <person name="Branca A.L. A."/>
        </authorList>
    </citation>
    <scope>NUCLEOTIDE SEQUENCE</scope>
</reference>
<evidence type="ECO:0000256" key="1">
    <source>
        <dbReference type="ARBA" id="ARBA00022729"/>
    </source>
</evidence>
<dbReference type="GO" id="GO:0072330">
    <property type="term" value="P:monocarboxylic acid biosynthetic process"/>
    <property type="evidence" value="ECO:0007669"/>
    <property type="project" value="UniProtKB-ARBA"/>
</dbReference>
<dbReference type="EMBL" id="CAJVPG010000044">
    <property type="protein sequence ID" value="CAG8276060.1"/>
    <property type="molecule type" value="Genomic_DNA"/>
</dbReference>
<dbReference type="Pfam" id="PF01764">
    <property type="entry name" value="Lipase_3"/>
    <property type="match status" value="1"/>
</dbReference>